<protein>
    <submittedName>
        <fullName evidence="1">Uncharacterized protein</fullName>
    </submittedName>
</protein>
<evidence type="ECO:0000313" key="1">
    <source>
        <dbReference type="EMBL" id="ACL08625.1"/>
    </source>
</evidence>
<reference evidence="1" key="1">
    <citation type="submission" date="2008-10" db="EMBL/GenBank/DDBJ databases">
        <title>Complete sequence of Desulfovibrio vulgaris str. 'Miyazaki F'.</title>
        <authorList>
            <person name="Lucas S."/>
            <person name="Copeland A."/>
            <person name="Lapidus A."/>
            <person name="Glavina del Rio T."/>
            <person name="Dalin E."/>
            <person name="Tice H."/>
            <person name="Bruce D."/>
            <person name="Goodwin L."/>
            <person name="Pitluck S."/>
            <person name="Sims D."/>
            <person name="Brettin T."/>
            <person name="Detter J.C."/>
            <person name="Han C."/>
            <person name="Larimer F."/>
            <person name="Land M."/>
            <person name="Hauser L."/>
            <person name="Kyrpides N."/>
            <person name="Mikhailova N."/>
            <person name="Hazen T.C."/>
            <person name="Richardson P."/>
        </authorList>
    </citation>
    <scope>NUCLEOTIDE SEQUENCE</scope>
    <source>
        <strain evidence="1">Miyazaki F</strain>
    </source>
</reference>
<sequence length="239" mass="27352">MIDVYETSQFGINGRGISYYTGSDAGKNVFIDIPQDFKSGGIPPKFIGLTSQFPVPSDSFAFINALYYINYTLNDIYFTFGEYRKGLPNPEIVGRHYMGIQNVVFFLNKTINMCIYRQCVINNNAKKEPLVIFNTQTLFEGKESGNELASLIYSSVFKSQNSQDLARILEWLKQIYFSINMYTNTRTWAEDYPTVTAIEPSHEIGTSYFFHNHSLWQIILGMNAFIQEIELFAASNMEA</sequence>
<dbReference type="AlphaFoldDB" id="B8DLY1"/>
<dbReference type="EMBL" id="CP001197">
    <property type="protein sequence ID" value="ACL08625.1"/>
    <property type="molecule type" value="Genomic_DNA"/>
</dbReference>
<accession>B8DLY1</accession>
<name>B8DLY1_NITV9</name>
<dbReference type="KEGG" id="dvm:DvMF_1679"/>
<gene>
    <name evidence="1" type="ordered locus">DvMF_1679</name>
</gene>
<proteinExistence type="predicted"/>
<organism evidence="1">
    <name type="scientific">Nitratidesulfovibrio vulgaris (strain DSM 19637 / Miyazaki F)</name>
    <name type="common">Desulfovibrio vulgaris</name>
    <dbReference type="NCBI Taxonomy" id="883"/>
    <lineage>
        <taxon>Bacteria</taxon>
        <taxon>Pseudomonadati</taxon>
        <taxon>Thermodesulfobacteriota</taxon>
        <taxon>Desulfovibrionia</taxon>
        <taxon>Desulfovibrionales</taxon>
        <taxon>Desulfovibrionaceae</taxon>
        <taxon>Nitratidesulfovibrio</taxon>
    </lineage>
</organism>
<dbReference type="HOGENOM" id="CLU_1159631_0_0_7"/>